<name>A0ABY2SBH4_9PSEU</name>
<evidence type="ECO:0000259" key="2">
    <source>
        <dbReference type="Pfam" id="PF13649"/>
    </source>
</evidence>
<accession>A0ABY2SBH4</accession>
<dbReference type="PANTHER" id="PTHR43861">
    <property type="entry name" value="TRANS-ACONITATE 2-METHYLTRANSFERASE-RELATED"/>
    <property type="match status" value="1"/>
</dbReference>
<dbReference type="Proteomes" id="UP000309992">
    <property type="component" value="Unassembled WGS sequence"/>
</dbReference>
<reference evidence="3 4" key="1">
    <citation type="journal article" date="2015" name="Antonie Van Leeuwenhoek">
        <title>Prauserella endophytica sp. nov., an endophytic actinobacterium isolated from Tamarix taklamakanensis.</title>
        <authorList>
            <person name="Liu J.M."/>
            <person name="Habden X."/>
            <person name="Guo L."/>
            <person name="Tuo L."/>
            <person name="Jiang Z.K."/>
            <person name="Liu S.W."/>
            <person name="Liu X.F."/>
            <person name="Chen L."/>
            <person name="Li R.F."/>
            <person name="Zhang Y.Q."/>
            <person name="Sun C.H."/>
        </authorList>
    </citation>
    <scope>NUCLEOTIDE SEQUENCE [LARGE SCALE GENOMIC DNA]</scope>
    <source>
        <strain evidence="3 4">CGMCC 4.7182</strain>
    </source>
</reference>
<evidence type="ECO:0000256" key="1">
    <source>
        <dbReference type="ARBA" id="ARBA00022679"/>
    </source>
</evidence>
<keyword evidence="3" id="KW-0489">Methyltransferase</keyword>
<dbReference type="GO" id="GO:0008168">
    <property type="term" value="F:methyltransferase activity"/>
    <property type="evidence" value="ECO:0007669"/>
    <property type="project" value="UniProtKB-KW"/>
</dbReference>
<organism evidence="3 4">
    <name type="scientific">Prauserella endophytica</name>
    <dbReference type="NCBI Taxonomy" id="1592324"/>
    <lineage>
        <taxon>Bacteria</taxon>
        <taxon>Bacillati</taxon>
        <taxon>Actinomycetota</taxon>
        <taxon>Actinomycetes</taxon>
        <taxon>Pseudonocardiales</taxon>
        <taxon>Pseudonocardiaceae</taxon>
        <taxon>Prauserella</taxon>
        <taxon>Prauserella coralliicola group</taxon>
    </lineage>
</organism>
<feature type="domain" description="Methyltransferase" evidence="2">
    <location>
        <begin position="44"/>
        <end position="136"/>
    </location>
</feature>
<dbReference type="SUPFAM" id="SSF53335">
    <property type="entry name" value="S-adenosyl-L-methionine-dependent methyltransferases"/>
    <property type="match status" value="1"/>
</dbReference>
<keyword evidence="4" id="KW-1185">Reference proteome</keyword>
<dbReference type="Gene3D" id="2.20.25.570">
    <property type="match status" value="1"/>
</dbReference>
<evidence type="ECO:0000313" key="4">
    <source>
        <dbReference type="Proteomes" id="UP000309992"/>
    </source>
</evidence>
<gene>
    <name evidence="3" type="ORF">FCN18_00965</name>
</gene>
<dbReference type="Pfam" id="PF13649">
    <property type="entry name" value="Methyltransf_25"/>
    <property type="match status" value="1"/>
</dbReference>
<comment type="caution">
    <text evidence="3">The sequence shown here is derived from an EMBL/GenBank/DDBJ whole genome shotgun (WGS) entry which is preliminary data.</text>
</comment>
<dbReference type="Gene3D" id="3.40.50.150">
    <property type="entry name" value="Vaccinia Virus protein VP39"/>
    <property type="match status" value="1"/>
</dbReference>
<dbReference type="GO" id="GO:0032259">
    <property type="term" value="P:methylation"/>
    <property type="evidence" value="ECO:0007669"/>
    <property type="project" value="UniProtKB-KW"/>
</dbReference>
<dbReference type="InterPro" id="IPR029063">
    <property type="entry name" value="SAM-dependent_MTases_sf"/>
</dbReference>
<dbReference type="CDD" id="cd02440">
    <property type="entry name" value="AdoMet_MTases"/>
    <property type="match status" value="1"/>
</dbReference>
<sequence length="242" mass="26345">MPRFEDPASYGEAWASVYDDRFGGSDVAPAVELLASLAQDGRALELGIGTGRVAVPLAARGVEVAGVDASEAMVARMRDKPGGQAIHVTVGDMADVPVEGSFRLVYVVANSFFALLTQARQVDCFRAVARVLQPGGSFVLECFVPDPGRFDRHVRPLAVTGESASYEIARHDPVHQRVDSQHVTVTEQGNQLRPAALRYAWPAELDLMAQLAGLRLGHRHGDWDRRPFDATSTKHVSIYRAR</sequence>
<dbReference type="EMBL" id="SWMS01000001">
    <property type="protein sequence ID" value="TKG73195.1"/>
    <property type="molecule type" value="Genomic_DNA"/>
</dbReference>
<dbReference type="InterPro" id="IPR041698">
    <property type="entry name" value="Methyltransf_25"/>
</dbReference>
<evidence type="ECO:0000313" key="3">
    <source>
        <dbReference type="EMBL" id="TKG73195.1"/>
    </source>
</evidence>
<proteinExistence type="predicted"/>
<protein>
    <submittedName>
        <fullName evidence="3">Class I SAM-dependent methyltransferase</fullName>
    </submittedName>
</protein>
<dbReference type="RefSeq" id="WP_137092805.1">
    <property type="nucleotide sequence ID" value="NZ_SWMS01000001.1"/>
</dbReference>
<keyword evidence="1" id="KW-0808">Transferase</keyword>